<accession>A0A1G2CBX7</accession>
<dbReference type="STRING" id="1798647.A2855_01530"/>
<dbReference type="AlphaFoldDB" id="A0A1G2CBX7"/>
<protein>
    <submittedName>
        <fullName evidence="1">Uncharacterized protein</fullName>
    </submittedName>
</protein>
<evidence type="ECO:0000313" key="1">
    <source>
        <dbReference type="EMBL" id="OGY98691.1"/>
    </source>
</evidence>
<organism evidence="1 2">
    <name type="scientific">Candidatus Liptonbacteria bacterium RIFCSPHIGHO2_01_FULL_57_28</name>
    <dbReference type="NCBI Taxonomy" id="1798647"/>
    <lineage>
        <taxon>Bacteria</taxon>
        <taxon>Candidatus Liptoniibacteriota</taxon>
    </lineage>
</organism>
<dbReference type="Proteomes" id="UP000179059">
    <property type="component" value="Unassembled WGS sequence"/>
</dbReference>
<reference evidence="1 2" key="1">
    <citation type="journal article" date="2016" name="Nat. Commun.">
        <title>Thousands of microbial genomes shed light on interconnected biogeochemical processes in an aquifer system.</title>
        <authorList>
            <person name="Anantharaman K."/>
            <person name="Brown C.T."/>
            <person name="Hug L.A."/>
            <person name="Sharon I."/>
            <person name="Castelle C.J."/>
            <person name="Probst A.J."/>
            <person name="Thomas B.C."/>
            <person name="Singh A."/>
            <person name="Wilkins M.J."/>
            <person name="Karaoz U."/>
            <person name="Brodie E.L."/>
            <person name="Williams K.H."/>
            <person name="Hubbard S.S."/>
            <person name="Banfield J.F."/>
        </authorList>
    </citation>
    <scope>NUCLEOTIDE SEQUENCE [LARGE SCALE GENOMIC DNA]</scope>
</reference>
<evidence type="ECO:0000313" key="2">
    <source>
        <dbReference type="Proteomes" id="UP000179059"/>
    </source>
</evidence>
<comment type="caution">
    <text evidence="1">The sequence shown here is derived from an EMBL/GenBank/DDBJ whole genome shotgun (WGS) entry which is preliminary data.</text>
</comment>
<name>A0A1G2CBX7_9BACT</name>
<gene>
    <name evidence="1" type="ORF">A2855_01530</name>
</gene>
<proteinExistence type="predicted"/>
<sequence>MIGSLEQYQAGEAKLKELLASFAGSGDLADADEKGISKDDGNWQNVSQRIAEIKKELDAYRDAHPEEFQTNG</sequence>
<dbReference type="EMBL" id="MHKX01000004">
    <property type="protein sequence ID" value="OGY98691.1"/>
    <property type="molecule type" value="Genomic_DNA"/>
</dbReference>